<organism evidence="2">
    <name type="scientific">uncultured Caudovirales phage</name>
    <dbReference type="NCBI Taxonomy" id="2100421"/>
    <lineage>
        <taxon>Viruses</taxon>
        <taxon>Duplodnaviria</taxon>
        <taxon>Heunggongvirae</taxon>
        <taxon>Uroviricota</taxon>
        <taxon>Caudoviricetes</taxon>
        <taxon>Peduoviridae</taxon>
        <taxon>Maltschvirus</taxon>
        <taxon>Maltschvirus maltsch</taxon>
    </lineage>
</organism>
<feature type="compositionally biased region" description="Basic and acidic residues" evidence="1">
    <location>
        <begin position="298"/>
        <end position="310"/>
    </location>
</feature>
<feature type="compositionally biased region" description="Polar residues" evidence="1">
    <location>
        <begin position="267"/>
        <end position="277"/>
    </location>
</feature>
<feature type="region of interest" description="Disordered" evidence="1">
    <location>
        <begin position="1"/>
        <end position="71"/>
    </location>
</feature>
<sequence length="310" mass="34837">MAFLLESKVEENQLSPEEAQQLWDEEAAKLDADDQSADQSMATAPEEPLLEDEPIAEEAAPEVEPEDPLASLPEAVRAKLAQIDQLAEANAQLLHHVKTAEGRVAAMQREFQQARVAQQQVAPQEAPSQGQIVNAAKNPEKWEQLKQDFPEWAGAMEEYVASQLGSVRPQNGMLTPEQVAGYVQQQVEQTKSEMRQALEEARIDGKYENWKELVNSLEFTQWYTVQPPEIRALADSTSARDAIRMLDMFHDTKKRSASDIKQERSQRLSAAATTRPGQTPPPKTLDDMSPEELWNYEAAKREKTKAQRGF</sequence>
<name>A0A6J5NHM8_9CAUD</name>
<reference evidence="2" key="1">
    <citation type="submission" date="2020-04" db="EMBL/GenBank/DDBJ databases">
        <authorList>
            <person name="Chiriac C."/>
            <person name="Salcher M."/>
            <person name="Ghai R."/>
            <person name="Kavagutti S V."/>
        </authorList>
    </citation>
    <scope>NUCLEOTIDE SEQUENCE</scope>
</reference>
<feature type="compositionally biased region" description="Basic and acidic residues" evidence="1">
    <location>
        <begin position="253"/>
        <end position="266"/>
    </location>
</feature>
<dbReference type="EMBL" id="LR796676">
    <property type="protein sequence ID" value="CAB4158453.1"/>
    <property type="molecule type" value="Genomic_DNA"/>
</dbReference>
<gene>
    <name evidence="2" type="ORF">UFOVP713_4</name>
</gene>
<feature type="compositionally biased region" description="Low complexity" evidence="1">
    <location>
        <begin position="37"/>
        <end position="47"/>
    </location>
</feature>
<feature type="region of interest" description="Disordered" evidence="1">
    <location>
        <begin position="253"/>
        <end position="310"/>
    </location>
</feature>
<evidence type="ECO:0000256" key="1">
    <source>
        <dbReference type="SAM" id="MobiDB-lite"/>
    </source>
</evidence>
<evidence type="ECO:0000313" key="2">
    <source>
        <dbReference type="EMBL" id="CAB4158453.1"/>
    </source>
</evidence>
<evidence type="ECO:0008006" key="3">
    <source>
        <dbReference type="Google" id="ProtNLM"/>
    </source>
</evidence>
<accession>A0A6J5NHM8</accession>
<proteinExistence type="predicted"/>
<protein>
    <recommendedName>
        <fullName evidence="3">Scaffolding protein</fullName>
    </recommendedName>
</protein>
<feature type="compositionally biased region" description="Acidic residues" evidence="1">
    <location>
        <begin position="48"/>
        <end position="67"/>
    </location>
</feature>